<dbReference type="Proteomes" id="UP000254938">
    <property type="component" value="Unassembled WGS sequence"/>
</dbReference>
<dbReference type="AlphaFoldDB" id="A0A332W8F2"/>
<evidence type="ECO:0000313" key="1">
    <source>
        <dbReference type="EMBL" id="STS83729.1"/>
    </source>
</evidence>
<evidence type="ECO:0000313" key="2">
    <source>
        <dbReference type="Proteomes" id="UP000254938"/>
    </source>
</evidence>
<protein>
    <submittedName>
        <fullName evidence="1">Cytoplasmic protein</fullName>
    </submittedName>
</protein>
<gene>
    <name evidence="1" type="ORF">NCTC9140_05503</name>
</gene>
<name>A0A332W8F2_KLEPN</name>
<proteinExistence type="predicted"/>
<dbReference type="Pfam" id="PF10733">
    <property type="entry name" value="DUF2525"/>
    <property type="match status" value="1"/>
</dbReference>
<dbReference type="EMBL" id="UGKQ01000007">
    <property type="protein sequence ID" value="STS83729.1"/>
    <property type="molecule type" value="Genomic_DNA"/>
</dbReference>
<dbReference type="InterPro" id="IPR019669">
    <property type="entry name" value="Uncharacterised_YodD"/>
</dbReference>
<organism evidence="1 2">
    <name type="scientific">Klebsiella pneumoniae</name>
    <dbReference type="NCBI Taxonomy" id="573"/>
    <lineage>
        <taxon>Bacteria</taxon>
        <taxon>Pseudomonadati</taxon>
        <taxon>Pseudomonadota</taxon>
        <taxon>Gammaproteobacteria</taxon>
        <taxon>Enterobacterales</taxon>
        <taxon>Enterobacteriaceae</taxon>
        <taxon>Klebsiella/Raoultella group</taxon>
        <taxon>Klebsiella</taxon>
        <taxon>Klebsiella pneumoniae complex</taxon>
    </lineage>
</organism>
<accession>A0A332W8F2</accession>
<sequence>MTLSEGVMMKHQLTGQTGDDLDVNVDALLAAINEISESEVHRTLDDPQRASIDGRGSHTWRELAEAFELDIHDFSASEANR</sequence>
<reference evidence="1 2" key="1">
    <citation type="submission" date="2018-06" db="EMBL/GenBank/DDBJ databases">
        <authorList>
            <consortium name="Pathogen Informatics"/>
            <person name="Doyle S."/>
        </authorList>
    </citation>
    <scope>NUCLEOTIDE SEQUENCE [LARGE SCALE GENOMIC DNA]</scope>
    <source>
        <strain evidence="1 2">NCTC9140</strain>
    </source>
</reference>